<evidence type="ECO:0000313" key="3">
    <source>
        <dbReference type="Proteomes" id="UP000076722"/>
    </source>
</evidence>
<reference evidence="2 3" key="1">
    <citation type="journal article" date="2016" name="Mol. Biol. Evol.">
        <title>Comparative Genomics of Early-Diverging Mushroom-Forming Fungi Provides Insights into the Origins of Lignocellulose Decay Capabilities.</title>
        <authorList>
            <person name="Nagy L.G."/>
            <person name="Riley R."/>
            <person name="Tritt A."/>
            <person name="Adam C."/>
            <person name="Daum C."/>
            <person name="Floudas D."/>
            <person name="Sun H."/>
            <person name="Yadav J.S."/>
            <person name="Pangilinan J."/>
            <person name="Larsson K.H."/>
            <person name="Matsuura K."/>
            <person name="Barry K."/>
            <person name="Labutti K."/>
            <person name="Kuo R."/>
            <person name="Ohm R.A."/>
            <person name="Bhattacharya S.S."/>
            <person name="Shirouzu T."/>
            <person name="Yoshinaga Y."/>
            <person name="Martin F.M."/>
            <person name="Grigoriev I.V."/>
            <person name="Hibbett D.S."/>
        </authorList>
    </citation>
    <scope>NUCLEOTIDE SEQUENCE [LARGE SCALE GENOMIC DNA]</scope>
    <source>
        <strain evidence="2 3">HHB9708</strain>
    </source>
</reference>
<feature type="region of interest" description="Disordered" evidence="1">
    <location>
        <begin position="1"/>
        <end position="32"/>
    </location>
</feature>
<accession>A0A164YC83</accession>
<dbReference type="EMBL" id="KV419398">
    <property type="protein sequence ID" value="KZS96782.1"/>
    <property type="molecule type" value="Genomic_DNA"/>
</dbReference>
<evidence type="ECO:0008006" key="4">
    <source>
        <dbReference type="Google" id="ProtNLM"/>
    </source>
</evidence>
<keyword evidence="3" id="KW-1185">Reference proteome</keyword>
<dbReference type="Proteomes" id="UP000076722">
    <property type="component" value="Unassembled WGS sequence"/>
</dbReference>
<gene>
    <name evidence="2" type="ORF">SISNIDRAFT_493665</name>
</gene>
<sequence length="421" mass="47863">MKREPRSKKPKTQRGRRVGKDTASSRDDSQRLGSGMVVPAEIIGMIVDEVDFQAASQVEANRLLCRLAHSSRVLQKEAERRLYSEINFPIGELMAQKTAPILRSRTAKYVRYQTIWNYGPVLRRGRASDRIVSALPFHLMTGLKSIEVYLDGEGGEFDSQSPDPQLFTLLDQGLQENILTEFICDLPLRSSELSFLHKQRGIRFLQANLVPSDSPDGNSDEPFRPFIFPKLCKLNVNGMDEYTASSFMTESKVVELSVMNGFTTPRNWASMAANLQLLDIAFSPVTRRSLKEIVRCSPHLQIFVFKLHEEWSMHLDATLIDILEELKNLNALAMALGITALETDVQSFATLAREFSRCRALHTVLLSYDFQLGQTAMTLDRVINAEQKADWFPQRIEVHLGQWIAEQLMRIYKQKDPVKPS</sequence>
<feature type="compositionally biased region" description="Basic and acidic residues" evidence="1">
    <location>
        <begin position="18"/>
        <end position="30"/>
    </location>
</feature>
<protein>
    <recommendedName>
        <fullName evidence="4">F-box domain-containing protein</fullName>
    </recommendedName>
</protein>
<evidence type="ECO:0000256" key="1">
    <source>
        <dbReference type="SAM" id="MobiDB-lite"/>
    </source>
</evidence>
<dbReference type="AlphaFoldDB" id="A0A164YC83"/>
<feature type="compositionally biased region" description="Basic residues" evidence="1">
    <location>
        <begin position="1"/>
        <end position="17"/>
    </location>
</feature>
<proteinExistence type="predicted"/>
<evidence type="ECO:0000313" key="2">
    <source>
        <dbReference type="EMBL" id="KZS96782.1"/>
    </source>
</evidence>
<organism evidence="2 3">
    <name type="scientific">Sistotremastrum niveocremeum HHB9708</name>
    <dbReference type="NCBI Taxonomy" id="1314777"/>
    <lineage>
        <taxon>Eukaryota</taxon>
        <taxon>Fungi</taxon>
        <taxon>Dikarya</taxon>
        <taxon>Basidiomycota</taxon>
        <taxon>Agaricomycotina</taxon>
        <taxon>Agaricomycetes</taxon>
        <taxon>Sistotremastrales</taxon>
        <taxon>Sistotremastraceae</taxon>
        <taxon>Sertulicium</taxon>
        <taxon>Sertulicium niveocremeum</taxon>
    </lineage>
</organism>
<name>A0A164YC83_9AGAM</name>